<protein>
    <submittedName>
        <fullName evidence="1">Uncharacterized protein</fullName>
    </submittedName>
</protein>
<gene>
    <name evidence="1" type="ORF">QCA50_016969</name>
</gene>
<reference evidence="1 2" key="1">
    <citation type="submission" date="2022-09" db="EMBL/GenBank/DDBJ databases">
        <authorList>
            <person name="Palmer J.M."/>
        </authorList>
    </citation>
    <scope>NUCLEOTIDE SEQUENCE [LARGE SCALE GENOMIC DNA]</scope>
    <source>
        <strain evidence="1 2">DSM 7382</strain>
    </source>
</reference>
<evidence type="ECO:0000313" key="2">
    <source>
        <dbReference type="Proteomes" id="UP001385951"/>
    </source>
</evidence>
<dbReference type="EMBL" id="JASBNA010000053">
    <property type="protein sequence ID" value="KAK7680023.1"/>
    <property type="molecule type" value="Genomic_DNA"/>
</dbReference>
<name>A0AAW0FG89_9APHY</name>
<keyword evidence="2" id="KW-1185">Reference proteome</keyword>
<organism evidence="1 2">
    <name type="scientific">Cerrena zonata</name>
    <dbReference type="NCBI Taxonomy" id="2478898"/>
    <lineage>
        <taxon>Eukaryota</taxon>
        <taxon>Fungi</taxon>
        <taxon>Dikarya</taxon>
        <taxon>Basidiomycota</taxon>
        <taxon>Agaricomycotina</taxon>
        <taxon>Agaricomycetes</taxon>
        <taxon>Polyporales</taxon>
        <taxon>Cerrenaceae</taxon>
        <taxon>Cerrena</taxon>
    </lineage>
</organism>
<accession>A0AAW0FG89</accession>
<comment type="caution">
    <text evidence="1">The sequence shown here is derived from an EMBL/GenBank/DDBJ whole genome shotgun (WGS) entry which is preliminary data.</text>
</comment>
<proteinExistence type="predicted"/>
<sequence length="216" mass="25269">MTDEPMSDQPSCSEAAFEQEAQSIERTALVRFAYHLWRVDTAARSFPHHLPDQMEIMRARWYIGLILEVTSFRYVIGDVCMLGYMSSNLSMDMSQRLQWLRIDTCFFPPEIRWDFLPHNNRGPPPVPCPPWVFGSPPIYLQAQMHWWENPDTDEMKPQWWNDPIKEKWLNEVRAPRDLIGRYVGALQDSAKVLSKARKILEHVANGEEVDVESGEY</sequence>
<evidence type="ECO:0000313" key="1">
    <source>
        <dbReference type="EMBL" id="KAK7680023.1"/>
    </source>
</evidence>
<dbReference type="AlphaFoldDB" id="A0AAW0FG89"/>
<dbReference type="Proteomes" id="UP001385951">
    <property type="component" value="Unassembled WGS sequence"/>
</dbReference>